<dbReference type="PANTHER" id="PTHR31299:SF0">
    <property type="entry name" value="ESTERASE, PUTATIVE (AFU_ORTHOLOGUE AFUA_1G05850)-RELATED"/>
    <property type="match status" value="1"/>
</dbReference>
<reference evidence="1 2" key="1">
    <citation type="submission" date="2015-12" db="EMBL/GenBank/DDBJ databases">
        <title>Diversity of Burkholderia near neighbor genomes.</title>
        <authorList>
            <person name="Sahl J."/>
            <person name="Wagner D."/>
            <person name="Keim P."/>
        </authorList>
    </citation>
    <scope>NUCLEOTIDE SEQUENCE [LARGE SCALE GENOMIC DNA]</scope>
    <source>
        <strain evidence="1 2">BDU8</strain>
    </source>
</reference>
<dbReference type="SUPFAM" id="SSF159501">
    <property type="entry name" value="EreA/ChaN-like"/>
    <property type="match status" value="1"/>
</dbReference>
<dbReference type="AlphaFoldDB" id="A0A1B4G7X8"/>
<accession>A0A1B4G7X8</accession>
<dbReference type="GO" id="GO:0046677">
    <property type="term" value="P:response to antibiotic"/>
    <property type="evidence" value="ECO:0007669"/>
    <property type="project" value="InterPro"/>
</dbReference>
<protein>
    <submittedName>
        <fullName evidence="1">Erythromycin esterase</fullName>
    </submittedName>
</protein>
<dbReference type="Pfam" id="PF05139">
    <property type="entry name" value="Erythro_esteras"/>
    <property type="match status" value="1"/>
</dbReference>
<gene>
    <name evidence="1" type="ORF">WS71_29205</name>
</gene>
<organism evidence="1 2">
    <name type="scientific">Burkholderia mayonis</name>
    <dbReference type="NCBI Taxonomy" id="1385591"/>
    <lineage>
        <taxon>Bacteria</taxon>
        <taxon>Pseudomonadati</taxon>
        <taxon>Pseudomonadota</taxon>
        <taxon>Betaproteobacteria</taxon>
        <taxon>Burkholderiales</taxon>
        <taxon>Burkholderiaceae</taxon>
        <taxon>Burkholderia</taxon>
        <taxon>pseudomallei group</taxon>
    </lineage>
</organism>
<dbReference type="InterPro" id="IPR052036">
    <property type="entry name" value="Hydrolase/PRTase-associated"/>
</dbReference>
<evidence type="ECO:0000313" key="2">
    <source>
        <dbReference type="Proteomes" id="UP000067711"/>
    </source>
</evidence>
<dbReference type="PANTHER" id="PTHR31299">
    <property type="entry name" value="ESTERASE, PUTATIVE (AFU_ORTHOLOGUE AFUA_1G05850)-RELATED"/>
    <property type="match status" value="1"/>
</dbReference>
<dbReference type="Gene3D" id="3.30.1870.10">
    <property type="entry name" value="EreA-like, domain 2"/>
    <property type="match status" value="1"/>
</dbReference>
<dbReference type="EMBL" id="CP013389">
    <property type="protein sequence ID" value="AOJ12023.1"/>
    <property type="molecule type" value="Genomic_DNA"/>
</dbReference>
<dbReference type="Proteomes" id="UP000067711">
    <property type="component" value="Chromosome 1"/>
</dbReference>
<proteinExistence type="predicted"/>
<evidence type="ECO:0000313" key="1">
    <source>
        <dbReference type="EMBL" id="AOJ12023.1"/>
    </source>
</evidence>
<dbReference type="CDD" id="cd14728">
    <property type="entry name" value="Ere-like"/>
    <property type="match status" value="1"/>
</dbReference>
<sequence length="340" mass="37750">MHLAKTPFLAVRDVARPLLGNSADFDESIDMTTDADVVLLGEATHGTTECYRMRAQITARLVDECGFDTIAIEGDWPDAWRVNRYAQGDAAIGEADAALADFTRFPAWMWRNRPMREFVGWLRDHNATLPLESRAGVCGLDLYSLYRSAGAVIRSLDDVDPDQAELARRRYAALDYAREPSAYGYAVATGARPAATADAVTQLLQRRSSEATCLAQDGIDALDARFFAQRNAQVVVNAETCYRAMFGPRANMWNLRDSHMRDRRDLSAGDGARQSLLHVVDHRAVRRAVPSRRDEPARTARAARCAASAREAGAGVVTATQAWRMQCRRKKYGYLSEKSN</sequence>
<dbReference type="InterPro" id="IPR007815">
    <property type="entry name" value="Emycin_Estase"/>
</dbReference>
<name>A0A1B4G7X8_9BURK</name>